<accession>A0A7W9TS74</accession>
<dbReference type="RefSeq" id="WP_183720432.1">
    <property type="nucleotide sequence ID" value="NZ_JACHBW010000001.1"/>
</dbReference>
<proteinExistence type="predicted"/>
<organism evidence="2 3">
    <name type="scientific">Paraburkholderia bannensis</name>
    <dbReference type="NCBI Taxonomy" id="765414"/>
    <lineage>
        <taxon>Bacteria</taxon>
        <taxon>Pseudomonadati</taxon>
        <taxon>Pseudomonadota</taxon>
        <taxon>Betaproteobacteria</taxon>
        <taxon>Burkholderiales</taxon>
        <taxon>Burkholderiaceae</taxon>
        <taxon>Paraburkholderia</taxon>
    </lineage>
</organism>
<dbReference type="EMBL" id="JACHBW010000001">
    <property type="protein sequence ID" value="MBB6100533.1"/>
    <property type="molecule type" value="Genomic_DNA"/>
</dbReference>
<reference evidence="2 3" key="1">
    <citation type="submission" date="2020-08" db="EMBL/GenBank/DDBJ databases">
        <title>Above-ground endophytic microbial communities from plants in different locations in the United States.</title>
        <authorList>
            <person name="Frank C."/>
        </authorList>
    </citation>
    <scope>NUCLEOTIDE SEQUENCE [LARGE SCALE GENOMIC DNA]</scope>
    <source>
        <strain evidence="2 3">WP4_2_2</strain>
    </source>
</reference>
<dbReference type="AlphaFoldDB" id="A0A7W9TS74"/>
<protein>
    <submittedName>
        <fullName evidence="2">Uncharacterized protein</fullName>
    </submittedName>
</protein>
<gene>
    <name evidence="2" type="ORF">F4827_000337</name>
</gene>
<evidence type="ECO:0000256" key="1">
    <source>
        <dbReference type="SAM" id="MobiDB-lite"/>
    </source>
</evidence>
<evidence type="ECO:0000313" key="2">
    <source>
        <dbReference type="EMBL" id="MBB6100533.1"/>
    </source>
</evidence>
<comment type="caution">
    <text evidence="2">The sequence shown here is derived from an EMBL/GenBank/DDBJ whole genome shotgun (WGS) entry which is preliminary data.</text>
</comment>
<dbReference type="Proteomes" id="UP000571554">
    <property type="component" value="Unassembled WGS sequence"/>
</dbReference>
<name>A0A7W9TS74_9BURK</name>
<keyword evidence="3" id="KW-1185">Reference proteome</keyword>
<feature type="region of interest" description="Disordered" evidence="1">
    <location>
        <begin position="1"/>
        <end position="22"/>
    </location>
</feature>
<evidence type="ECO:0000313" key="3">
    <source>
        <dbReference type="Proteomes" id="UP000571554"/>
    </source>
</evidence>
<sequence length="78" mass="9084">MSQKSKKGAKSNISSIRKTPWADAHPRVTKKFSTEFTEELHMQMVWLIENVPKLSIRKIVQEATALYVAQKIKEHYIQ</sequence>